<dbReference type="PANTHER" id="PTHR37852">
    <property type="entry name" value="YALI0B21208P"/>
    <property type="match status" value="1"/>
</dbReference>
<dbReference type="eggNOG" id="ENOG502S3TP">
    <property type="taxonomic scope" value="Eukaryota"/>
</dbReference>
<dbReference type="InParanoid" id="F0XMR0"/>
<dbReference type="HOGENOM" id="CLU_085417_0_0_1"/>
<keyword evidence="2" id="KW-1185">Reference proteome</keyword>
<name>F0XMR0_GROCL</name>
<dbReference type="STRING" id="655863.F0XMR0"/>
<dbReference type="PANTHER" id="PTHR37852:SF1">
    <property type="entry name" value="HIG1 DOMAIN-CONTAINING PROTEIN"/>
    <property type="match status" value="1"/>
</dbReference>
<gene>
    <name evidence="1" type="ORF">CMQ_6021</name>
</gene>
<dbReference type="GeneID" id="25979409"/>
<sequence>MATNDGGERRATEASTAAAAAAAPKTAWDDAAWAQSRLSLPDPIRIPLAATAAFAVGMGLGAAQGSTMAGMRFRAEHAHKLPQTTTGWYLYHKSKNYHVAHGGIREGLKMGARVTVWTTAMFAIETLFDKYRGQMDLANTVLASVTVAGGFSLWNRFPLATAARTTKTALLVGLAYGGVQDLASVLRGRPVSYVDFVKKRFRRAGAGDVAPPADSQQEHSL</sequence>
<reference evidence="1 2" key="1">
    <citation type="journal article" date="2011" name="Proc. Natl. Acad. Sci. U.S.A.">
        <title>Genome and transcriptome analyses of the mountain pine beetle-fungal symbiont Grosmannia clavigera, a lodgepole pine pathogen.</title>
        <authorList>
            <person name="DiGuistini S."/>
            <person name="Wang Y."/>
            <person name="Liao N.Y."/>
            <person name="Taylor G."/>
            <person name="Tanguay P."/>
            <person name="Feau N."/>
            <person name="Henrissat B."/>
            <person name="Chan S.K."/>
            <person name="Hesse-Orce U."/>
            <person name="Alamouti S.M."/>
            <person name="Tsui C.K.M."/>
            <person name="Docking R.T."/>
            <person name="Levasseur A."/>
            <person name="Haridas S."/>
            <person name="Robertson G."/>
            <person name="Birol I."/>
            <person name="Holt R.A."/>
            <person name="Marra M.A."/>
            <person name="Hamelin R.C."/>
            <person name="Hirst M."/>
            <person name="Jones S.J.M."/>
            <person name="Bohlmann J."/>
            <person name="Breuil C."/>
        </authorList>
    </citation>
    <scope>NUCLEOTIDE SEQUENCE [LARGE SCALE GENOMIC DNA]</scope>
    <source>
        <strain evidence="2">kw1407 / UAMH 11150</strain>
    </source>
</reference>
<accession>F0XMR0</accession>
<evidence type="ECO:0000313" key="1">
    <source>
        <dbReference type="EMBL" id="EFX01079.1"/>
    </source>
</evidence>
<dbReference type="RefSeq" id="XP_014170561.1">
    <property type="nucleotide sequence ID" value="XM_014315086.1"/>
</dbReference>
<dbReference type="OrthoDB" id="5584028at2759"/>
<evidence type="ECO:0000313" key="2">
    <source>
        <dbReference type="Proteomes" id="UP000007796"/>
    </source>
</evidence>
<dbReference type="EMBL" id="GL629794">
    <property type="protein sequence ID" value="EFX01079.1"/>
    <property type="molecule type" value="Genomic_DNA"/>
</dbReference>
<proteinExistence type="predicted"/>
<dbReference type="AlphaFoldDB" id="F0XMR0"/>
<organism evidence="2">
    <name type="scientific">Grosmannia clavigera (strain kw1407 / UAMH 11150)</name>
    <name type="common">Blue stain fungus</name>
    <name type="synonym">Graphiocladiella clavigera</name>
    <dbReference type="NCBI Taxonomy" id="655863"/>
    <lineage>
        <taxon>Eukaryota</taxon>
        <taxon>Fungi</taxon>
        <taxon>Dikarya</taxon>
        <taxon>Ascomycota</taxon>
        <taxon>Pezizomycotina</taxon>
        <taxon>Sordariomycetes</taxon>
        <taxon>Sordariomycetidae</taxon>
        <taxon>Ophiostomatales</taxon>
        <taxon>Ophiostomataceae</taxon>
        <taxon>Leptographium</taxon>
    </lineage>
</organism>
<dbReference type="Proteomes" id="UP000007796">
    <property type="component" value="Unassembled WGS sequence"/>
</dbReference>
<protein>
    <submittedName>
        <fullName evidence="1">Uncharacterized protein</fullName>
    </submittedName>
</protein>